<dbReference type="PANTHER" id="PTHR31279">
    <property type="entry name" value="PROTEIN EXORDIUM-LIKE 5"/>
    <property type="match status" value="1"/>
</dbReference>
<evidence type="ECO:0000256" key="1">
    <source>
        <dbReference type="ARBA" id="ARBA00004613"/>
    </source>
</evidence>
<keyword evidence="2" id="KW-0964">Secreted</keyword>
<comment type="caution">
    <text evidence="5">The sequence shown here is derived from an EMBL/GenBank/DDBJ whole genome shotgun (WGS) entry which is preliminary data.</text>
</comment>
<sequence>MLGTVNVYNIFYGIWPSSSQQCPTFEISTYYPHFHKQIVDDFISRISDSDYWNIEKAYHDGSNRNITGPVVKKDSIVNSFSKGSRLTENNMTQIIEDAFASGMAQDENGIYFILTSEDVTVSGFCNTNKLIKYSFVGVPEKCMSNCSLLNQESSPNGNPPVDAMISVIAHELVEAVSDPLGDAWFDKQGEENADKCVFEYGKTFKGANGSLYNIELGDRKYLIQQNWNPVTQSCAMTA</sequence>
<evidence type="ECO:0000256" key="4">
    <source>
        <dbReference type="ARBA" id="ARBA00023591"/>
    </source>
</evidence>
<comment type="similarity">
    <text evidence="4">Belongs to the EXORDIUM family.</text>
</comment>
<dbReference type="EMBL" id="RBNI01003509">
    <property type="protein sequence ID" value="RUP48277.1"/>
    <property type="molecule type" value="Genomic_DNA"/>
</dbReference>
<evidence type="ECO:0000313" key="6">
    <source>
        <dbReference type="Proteomes" id="UP000268093"/>
    </source>
</evidence>
<evidence type="ECO:0000256" key="2">
    <source>
        <dbReference type="ARBA" id="ARBA00022525"/>
    </source>
</evidence>
<dbReference type="InterPro" id="IPR006766">
    <property type="entry name" value="EXORDIUM-like"/>
</dbReference>
<accession>A0A433DBT0</accession>
<dbReference type="Proteomes" id="UP000268093">
    <property type="component" value="Unassembled WGS sequence"/>
</dbReference>
<proteinExistence type="inferred from homology"/>
<keyword evidence="6" id="KW-1185">Reference proteome</keyword>
<name>A0A433DBT0_9FUNG</name>
<dbReference type="GO" id="GO:0005576">
    <property type="term" value="C:extracellular region"/>
    <property type="evidence" value="ECO:0007669"/>
    <property type="project" value="UniProtKB-SubCell"/>
</dbReference>
<dbReference type="PANTHER" id="PTHR31279:SF58">
    <property type="entry name" value="PROTEIN EXORDIUM-LIKE 2"/>
    <property type="match status" value="1"/>
</dbReference>
<evidence type="ECO:0000256" key="3">
    <source>
        <dbReference type="ARBA" id="ARBA00022729"/>
    </source>
</evidence>
<organism evidence="5 6">
    <name type="scientific">Jimgerdemannia flammicorona</name>
    <dbReference type="NCBI Taxonomy" id="994334"/>
    <lineage>
        <taxon>Eukaryota</taxon>
        <taxon>Fungi</taxon>
        <taxon>Fungi incertae sedis</taxon>
        <taxon>Mucoromycota</taxon>
        <taxon>Mucoromycotina</taxon>
        <taxon>Endogonomycetes</taxon>
        <taxon>Endogonales</taxon>
        <taxon>Endogonaceae</taxon>
        <taxon>Jimgerdemannia</taxon>
    </lineage>
</organism>
<evidence type="ECO:0000313" key="5">
    <source>
        <dbReference type="EMBL" id="RUP48277.1"/>
    </source>
</evidence>
<comment type="subcellular location">
    <subcellularLocation>
        <location evidence="1">Secreted</location>
    </subcellularLocation>
</comment>
<protein>
    <submittedName>
        <fullName evidence="5">Phosphate-induced protein 1</fullName>
    </submittedName>
</protein>
<dbReference type="OrthoDB" id="2016249at2759"/>
<gene>
    <name evidence="5" type="ORF">BC936DRAFT_144761</name>
</gene>
<dbReference type="AlphaFoldDB" id="A0A433DBT0"/>
<keyword evidence="3" id="KW-0732">Signal</keyword>
<reference evidence="5 6" key="1">
    <citation type="journal article" date="2018" name="New Phytol.">
        <title>Phylogenomics of Endogonaceae and evolution of mycorrhizas within Mucoromycota.</title>
        <authorList>
            <person name="Chang Y."/>
            <person name="Desiro A."/>
            <person name="Na H."/>
            <person name="Sandor L."/>
            <person name="Lipzen A."/>
            <person name="Clum A."/>
            <person name="Barry K."/>
            <person name="Grigoriev I.V."/>
            <person name="Martin F.M."/>
            <person name="Stajich J.E."/>
            <person name="Smith M.E."/>
            <person name="Bonito G."/>
            <person name="Spatafora J.W."/>
        </authorList>
    </citation>
    <scope>NUCLEOTIDE SEQUENCE [LARGE SCALE GENOMIC DNA]</scope>
    <source>
        <strain evidence="5 6">GMNB39</strain>
    </source>
</reference>
<dbReference type="Pfam" id="PF04674">
    <property type="entry name" value="Phi_1"/>
    <property type="match status" value="1"/>
</dbReference>